<gene>
    <name evidence="2" type="ORF">PO878_06475</name>
</gene>
<protein>
    <recommendedName>
        <fullName evidence="1">Lipoyl-binding domain-containing protein</fullName>
    </recommendedName>
</protein>
<evidence type="ECO:0000313" key="2">
    <source>
        <dbReference type="EMBL" id="WCO68372.1"/>
    </source>
</evidence>
<keyword evidence="3" id="KW-1185">Reference proteome</keyword>
<dbReference type="Pfam" id="PF00364">
    <property type="entry name" value="Biotin_lipoyl"/>
    <property type="match status" value="1"/>
</dbReference>
<dbReference type="InterPro" id="IPR011053">
    <property type="entry name" value="Single_hybrid_motif"/>
</dbReference>
<organism evidence="2 3">
    <name type="scientific">Iamia majanohamensis</name>
    <dbReference type="NCBI Taxonomy" id="467976"/>
    <lineage>
        <taxon>Bacteria</taxon>
        <taxon>Bacillati</taxon>
        <taxon>Actinomycetota</taxon>
        <taxon>Acidimicrobiia</taxon>
        <taxon>Acidimicrobiales</taxon>
        <taxon>Iamiaceae</taxon>
        <taxon>Iamia</taxon>
    </lineage>
</organism>
<evidence type="ECO:0000259" key="1">
    <source>
        <dbReference type="Pfam" id="PF00364"/>
    </source>
</evidence>
<dbReference type="RefSeq" id="WP_272737889.1">
    <property type="nucleotide sequence ID" value="NZ_CP116942.1"/>
</dbReference>
<dbReference type="Proteomes" id="UP001216390">
    <property type="component" value="Chromosome"/>
</dbReference>
<dbReference type="InterPro" id="IPR000089">
    <property type="entry name" value="Biotin_lipoyl"/>
</dbReference>
<dbReference type="EMBL" id="CP116942">
    <property type="protein sequence ID" value="WCO68372.1"/>
    <property type="molecule type" value="Genomic_DNA"/>
</dbReference>
<reference evidence="2" key="1">
    <citation type="submission" date="2023-01" db="EMBL/GenBank/DDBJ databases">
        <title>The diversity of Class Acidimicrobiia in South China Sea sediment environments and the proposal of Iamia marina sp. nov., a novel species of the genus Iamia.</title>
        <authorList>
            <person name="He Y."/>
            <person name="Tian X."/>
        </authorList>
    </citation>
    <scope>NUCLEOTIDE SEQUENCE</scope>
    <source>
        <strain evidence="2">DSM 19957</strain>
    </source>
</reference>
<dbReference type="SUPFAM" id="SSF51230">
    <property type="entry name" value="Single hybrid motif"/>
    <property type="match status" value="1"/>
</dbReference>
<evidence type="ECO:0000313" key="3">
    <source>
        <dbReference type="Proteomes" id="UP001216390"/>
    </source>
</evidence>
<accession>A0AAE9YH36</accession>
<sequence>MSPDSDGDGVRLPARLVVASEPGTFRPCPPTSATAVGDAVGHGTALGTIETLGRSVPVTSAFAGRLAAVLASDGERLRVGQPVAWLHLDEAAG</sequence>
<name>A0AAE9YH36_9ACTN</name>
<dbReference type="KEGG" id="ima:PO878_06475"/>
<feature type="domain" description="Lipoyl-binding" evidence="1">
    <location>
        <begin position="34"/>
        <end position="84"/>
    </location>
</feature>
<proteinExistence type="predicted"/>
<dbReference type="Gene3D" id="2.40.50.100">
    <property type="match status" value="1"/>
</dbReference>
<dbReference type="AlphaFoldDB" id="A0AAE9YH36"/>